<dbReference type="OrthoDB" id="9096701at2"/>
<keyword evidence="1" id="KW-0812">Transmembrane</keyword>
<dbReference type="EMBL" id="FOCP01000001">
    <property type="protein sequence ID" value="SEM69334.1"/>
    <property type="molecule type" value="Genomic_DNA"/>
</dbReference>
<organism evidence="2 3">
    <name type="scientific">Nitrosomonas marina</name>
    <dbReference type="NCBI Taxonomy" id="917"/>
    <lineage>
        <taxon>Bacteria</taxon>
        <taxon>Pseudomonadati</taxon>
        <taxon>Pseudomonadota</taxon>
        <taxon>Betaproteobacteria</taxon>
        <taxon>Nitrosomonadales</taxon>
        <taxon>Nitrosomonadaceae</taxon>
        <taxon>Nitrosomonas</taxon>
    </lineage>
</organism>
<keyword evidence="1" id="KW-0472">Membrane</keyword>
<proteinExistence type="predicted"/>
<protein>
    <recommendedName>
        <fullName evidence="4">Type IV pilus assembly protein PilO</fullName>
    </recommendedName>
</protein>
<reference evidence="2 3" key="1">
    <citation type="submission" date="2016-10" db="EMBL/GenBank/DDBJ databases">
        <authorList>
            <person name="de Groot N.N."/>
        </authorList>
    </citation>
    <scope>NUCLEOTIDE SEQUENCE [LARGE SCALE GENOMIC DNA]</scope>
    <source>
        <strain evidence="2 3">Nm22</strain>
    </source>
</reference>
<name>A0A1H8AH93_9PROT</name>
<dbReference type="STRING" id="917.SAMN05216326_11294"/>
<dbReference type="AlphaFoldDB" id="A0A1H8AH93"/>
<gene>
    <name evidence="2" type="ORF">SAMN05216325_101113</name>
</gene>
<evidence type="ECO:0000256" key="1">
    <source>
        <dbReference type="SAM" id="Phobius"/>
    </source>
</evidence>
<dbReference type="Proteomes" id="UP000199459">
    <property type="component" value="Unassembled WGS sequence"/>
</dbReference>
<evidence type="ECO:0000313" key="2">
    <source>
        <dbReference type="EMBL" id="SEM69334.1"/>
    </source>
</evidence>
<evidence type="ECO:0008006" key="4">
    <source>
        <dbReference type="Google" id="ProtNLM"/>
    </source>
</evidence>
<keyword evidence="1" id="KW-1133">Transmembrane helix</keyword>
<dbReference type="RefSeq" id="WP_090626973.1">
    <property type="nucleotide sequence ID" value="NZ_FOCP01000001.1"/>
</dbReference>
<accession>A0A1H8AH93</accession>
<dbReference type="InterPro" id="IPR014717">
    <property type="entry name" value="Transl_elong_EF1B/ribsomal_bS6"/>
</dbReference>
<dbReference type="Gene3D" id="3.30.70.60">
    <property type="match status" value="1"/>
</dbReference>
<feature type="transmembrane region" description="Helical" evidence="1">
    <location>
        <begin position="35"/>
        <end position="52"/>
    </location>
</feature>
<sequence>MDNKILRRDVILAQSQRIMLLLRWQVARLGNTGKIGVGLLVVAGIFFIGAVLPEQNALETLREREKILRLQVQSGLDGAPVAEKKLTNDQALQQFYNFFPRFDSSPFWIRELVRVAQKQGLEINSGDFRLTLERDWRLSRYDITMPVSGRYAQIRAFMADALEAVPALAITGFSIKRDNVQSALLEVRFEMSLYLNE</sequence>
<evidence type="ECO:0000313" key="3">
    <source>
        <dbReference type="Proteomes" id="UP000199459"/>
    </source>
</evidence>